<dbReference type="RefSeq" id="WP_141601912.1">
    <property type="nucleotide sequence ID" value="NZ_JARMSB010000052.1"/>
</dbReference>
<accession>A0A540V3E5</accession>
<dbReference type="Proteomes" id="UP000315753">
    <property type="component" value="Unassembled WGS sequence"/>
</dbReference>
<proteinExistence type="predicted"/>
<name>A0A540V3E5_9BACL</name>
<evidence type="ECO:0000313" key="1">
    <source>
        <dbReference type="EMBL" id="TQE91261.1"/>
    </source>
</evidence>
<reference evidence="1 2" key="1">
    <citation type="submission" date="2019-06" db="EMBL/GenBank/DDBJ databases">
        <title>Genome sequence of Ureibacillus terrenus.</title>
        <authorList>
            <person name="Maclea K.S."/>
            <person name="Simoes M."/>
        </authorList>
    </citation>
    <scope>NUCLEOTIDE SEQUENCE [LARGE SCALE GENOMIC DNA]</scope>
    <source>
        <strain evidence="1 2">ATCC BAA-384</strain>
    </source>
</reference>
<evidence type="ECO:0000313" key="2">
    <source>
        <dbReference type="Proteomes" id="UP000315753"/>
    </source>
</evidence>
<dbReference type="EMBL" id="VIGD01000006">
    <property type="protein sequence ID" value="TQE91261.1"/>
    <property type="molecule type" value="Genomic_DNA"/>
</dbReference>
<keyword evidence="2" id="KW-1185">Reference proteome</keyword>
<dbReference type="OrthoDB" id="2455447at2"/>
<comment type="caution">
    <text evidence="1">The sequence shown here is derived from an EMBL/GenBank/DDBJ whole genome shotgun (WGS) entry which is preliminary data.</text>
</comment>
<gene>
    <name evidence="1" type="ORF">FKZ59_06360</name>
</gene>
<sequence>MKPGKKAKWIVGIAGTAFTAFVLGQLDDTPVYSSNTNNIGMVTEVNDSMSEREKELVQLDWSNFTLEQRADYYDFSTRRS</sequence>
<protein>
    <submittedName>
        <fullName evidence="1">Uncharacterized protein</fullName>
    </submittedName>
</protein>
<organism evidence="1 2">
    <name type="scientific">Ureibacillus terrenus</name>
    <dbReference type="NCBI Taxonomy" id="118246"/>
    <lineage>
        <taxon>Bacteria</taxon>
        <taxon>Bacillati</taxon>
        <taxon>Bacillota</taxon>
        <taxon>Bacilli</taxon>
        <taxon>Bacillales</taxon>
        <taxon>Caryophanaceae</taxon>
        <taxon>Ureibacillus</taxon>
    </lineage>
</organism>
<dbReference type="AlphaFoldDB" id="A0A540V3E5"/>